<dbReference type="CDD" id="cd02440">
    <property type="entry name" value="AdoMet_MTases"/>
    <property type="match status" value="1"/>
</dbReference>
<dbReference type="Gene3D" id="3.40.50.150">
    <property type="entry name" value="Vaccinia Virus protein VP39"/>
    <property type="match status" value="1"/>
</dbReference>
<proteinExistence type="predicted"/>
<dbReference type="SUPFAM" id="SSF53335">
    <property type="entry name" value="S-adenosyl-L-methionine-dependent methyltransferases"/>
    <property type="match status" value="1"/>
</dbReference>
<sequence length="283" mass="32887">MQIESNIKFLEVEDYSVSNEKFELYLDPSYHLLKTIPQPKSEELGKYYESENYISHTDKKTTLFEKVYQTIKRKAIQNKLNLLESIKESKGNLLDIGCGTGDFLAAAKNRNWNVLGYEPNLGARKLAEEKGVSIVEDTKSIEEGTLDIITLWHVFEHVPDLENQIKELYRLLKPNGILIIAVPNYKSYDAQYYGKHWAAYDVPRHLWHFSQQSIPLLFNPFGFILQDTYPMLFDSFYVSLLSEEIKHGKKNWLKAFSVGLKSNIEARRNLEYSSLIYSLKKTI</sequence>
<dbReference type="EMBL" id="FNDQ01000001">
    <property type="protein sequence ID" value="SDH27815.1"/>
    <property type="molecule type" value="Genomic_DNA"/>
</dbReference>
<dbReference type="InterPro" id="IPR029063">
    <property type="entry name" value="SAM-dependent_MTases_sf"/>
</dbReference>
<evidence type="ECO:0000313" key="1">
    <source>
        <dbReference type="EMBL" id="SDH27815.1"/>
    </source>
</evidence>
<keyword evidence="2" id="KW-1185">Reference proteome</keyword>
<dbReference type="GO" id="GO:0032259">
    <property type="term" value="P:methylation"/>
    <property type="evidence" value="ECO:0007669"/>
    <property type="project" value="UniProtKB-KW"/>
</dbReference>
<name>A0A1G8B3W3_9FLAO</name>
<evidence type="ECO:0000313" key="2">
    <source>
        <dbReference type="Proteomes" id="UP000243588"/>
    </source>
</evidence>
<dbReference type="PANTHER" id="PTHR43861">
    <property type="entry name" value="TRANS-ACONITATE 2-METHYLTRANSFERASE-RELATED"/>
    <property type="match status" value="1"/>
</dbReference>
<gene>
    <name evidence="1" type="ORF">SAMN05421818_101123</name>
</gene>
<keyword evidence="1" id="KW-0808">Transferase</keyword>
<dbReference type="STRING" id="702745.SAMN05421818_101123"/>
<organism evidence="1 2">
    <name type="scientific">Myroides phaeus</name>
    <dbReference type="NCBI Taxonomy" id="702745"/>
    <lineage>
        <taxon>Bacteria</taxon>
        <taxon>Pseudomonadati</taxon>
        <taxon>Bacteroidota</taxon>
        <taxon>Flavobacteriia</taxon>
        <taxon>Flavobacteriales</taxon>
        <taxon>Flavobacteriaceae</taxon>
        <taxon>Myroides</taxon>
    </lineage>
</organism>
<accession>A0A1G8B3W3</accession>
<reference evidence="2" key="1">
    <citation type="submission" date="2016-10" db="EMBL/GenBank/DDBJ databases">
        <authorList>
            <person name="Varghese N."/>
            <person name="Submissions S."/>
        </authorList>
    </citation>
    <scope>NUCLEOTIDE SEQUENCE [LARGE SCALE GENOMIC DNA]</scope>
    <source>
        <strain evidence="2">DSM 23313</strain>
    </source>
</reference>
<dbReference type="RefSeq" id="WP_090404610.1">
    <property type="nucleotide sequence ID" value="NZ_FNDQ01000001.1"/>
</dbReference>
<dbReference type="Pfam" id="PF13489">
    <property type="entry name" value="Methyltransf_23"/>
    <property type="match status" value="1"/>
</dbReference>
<dbReference type="AlphaFoldDB" id="A0A1G8B3W3"/>
<dbReference type="GO" id="GO:0008168">
    <property type="term" value="F:methyltransferase activity"/>
    <property type="evidence" value="ECO:0007669"/>
    <property type="project" value="UniProtKB-KW"/>
</dbReference>
<protein>
    <submittedName>
        <fullName evidence="1">Methyltransferase domain-containing protein</fullName>
    </submittedName>
</protein>
<keyword evidence="1" id="KW-0489">Methyltransferase</keyword>
<dbReference type="Proteomes" id="UP000243588">
    <property type="component" value="Unassembled WGS sequence"/>
</dbReference>